<reference evidence="2" key="1">
    <citation type="submission" date="2021-03" db="EMBL/GenBank/DDBJ databases">
        <title>Sagittula salina sp. nov. strain M10.9X isolated from the marine waste.</title>
        <authorList>
            <person name="Satari L."/>
            <person name="Molina-Menor E."/>
            <person name="Vidal-Verdu A."/>
            <person name="Pascual J."/>
            <person name="Pereto J."/>
            <person name="Porcar M."/>
        </authorList>
    </citation>
    <scope>NUCLEOTIDE SEQUENCE</scope>
    <source>
        <strain evidence="2">M10.9X</strain>
    </source>
</reference>
<accession>A0A940MPL9</accession>
<keyword evidence="1" id="KW-0472">Membrane</keyword>
<evidence type="ECO:0000313" key="2">
    <source>
        <dbReference type="EMBL" id="MBP0481827.1"/>
    </source>
</evidence>
<dbReference type="AlphaFoldDB" id="A0A940MPL9"/>
<evidence type="ECO:0000313" key="3">
    <source>
        <dbReference type="Proteomes" id="UP000675940"/>
    </source>
</evidence>
<evidence type="ECO:0000256" key="1">
    <source>
        <dbReference type="SAM" id="Phobius"/>
    </source>
</evidence>
<comment type="caution">
    <text evidence="2">The sequence shown here is derived from an EMBL/GenBank/DDBJ whole genome shotgun (WGS) entry which is preliminary data.</text>
</comment>
<feature type="transmembrane region" description="Helical" evidence="1">
    <location>
        <begin position="48"/>
        <end position="66"/>
    </location>
</feature>
<keyword evidence="3" id="KW-1185">Reference proteome</keyword>
<protein>
    <submittedName>
        <fullName evidence="2">Uncharacterized protein</fullName>
    </submittedName>
</protein>
<keyword evidence="1" id="KW-1133">Transmembrane helix</keyword>
<keyword evidence="1" id="KW-0812">Transmembrane</keyword>
<dbReference type="Proteomes" id="UP000675940">
    <property type="component" value="Unassembled WGS sequence"/>
</dbReference>
<organism evidence="2 3">
    <name type="scientific">Sagittula salina</name>
    <dbReference type="NCBI Taxonomy" id="2820268"/>
    <lineage>
        <taxon>Bacteria</taxon>
        <taxon>Pseudomonadati</taxon>
        <taxon>Pseudomonadota</taxon>
        <taxon>Alphaproteobacteria</taxon>
        <taxon>Rhodobacterales</taxon>
        <taxon>Roseobacteraceae</taxon>
        <taxon>Sagittula</taxon>
    </lineage>
</organism>
<dbReference type="EMBL" id="JAGISH010000002">
    <property type="protein sequence ID" value="MBP0481827.1"/>
    <property type="molecule type" value="Genomic_DNA"/>
</dbReference>
<sequence length="67" mass="7076">MSRAQTATEQWAGGYCRETRAAEVSLREAMTRIEAGPRPRWALRLRSLAGAGALAAASMLLAAGSLS</sequence>
<dbReference type="RefSeq" id="WP_209359686.1">
    <property type="nucleotide sequence ID" value="NZ_JAGISH010000002.1"/>
</dbReference>
<name>A0A940MPL9_9RHOB</name>
<gene>
    <name evidence="2" type="ORF">J5474_04890</name>
</gene>
<proteinExistence type="predicted"/>